<dbReference type="SUPFAM" id="SSF46565">
    <property type="entry name" value="Chaperone J-domain"/>
    <property type="match status" value="1"/>
</dbReference>
<dbReference type="Gene3D" id="1.10.287.110">
    <property type="entry name" value="DnaJ domain"/>
    <property type="match status" value="1"/>
</dbReference>
<dbReference type="PRINTS" id="PR00625">
    <property type="entry name" value="JDOMAIN"/>
</dbReference>
<sequence length="278" mass="31383">MIWGKVIGALAGFAFMKWPGAILGALVGHWFDRGMAQDFSKRGAWGRFLYGAEKAVGDANFIYTLFAVMGHVAKAKGRVTERDIAQAQYLMQQLKLGTDATKEAQDAFREGKEPTFPLQQVMKDFSASFYGNRDVLQLFMEQLIGLALNDGVLEKAEHEVLVDVAKALGFTRFQLDQWLIMEKAAFRFHQQRQRSHTGSGGRQSSTKSDLEDAYQILGVTEKNSNAEIKKAYRKLMARHHPDKLASQGLPEEVMKQAQQKARDIQAAYEQVKEHRNIR</sequence>
<dbReference type="Proteomes" id="UP000288361">
    <property type="component" value="Unassembled WGS sequence"/>
</dbReference>
<protein>
    <recommendedName>
        <fullName evidence="7">Co-chaperone protein DjlA</fullName>
    </recommendedName>
</protein>
<evidence type="ECO:0000256" key="1">
    <source>
        <dbReference type="ARBA" id="ARBA00022475"/>
    </source>
</evidence>
<dbReference type="InterPro" id="IPR001623">
    <property type="entry name" value="DnaJ_domain"/>
</dbReference>
<proteinExistence type="inferred from homology"/>
<evidence type="ECO:0000259" key="8">
    <source>
        <dbReference type="PROSITE" id="PS50076"/>
    </source>
</evidence>
<gene>
    <name evidence="7" type="primary">djlA</name>
    <name evidence="9" type="ORF">CWI73_08320</name>
</gene>
<keyword evidence="4 7" id="KW-1133">Transmembrane helix</keyword>
<evidence type="ECO:0000256" key="7">
    <source>
        <dbReference type="HAMAP-Rule" id="MF_01153"/>
    </source>
</evidence>
<evidence type="ECO:0000313" key="10">
    <source>
        <dbReference type="Proteomes" id="UP000288361"/>
    </source>
</evidence>
<dbReference type="Pfam" id="PF05099">
    <property type="entry name" value="TerB"/>
    <property type="match status" value="1"/>
</dbReference>
<evidence type="ECO:0000256" key="4">
    <source>
        <dbReference type="ARBA" id="ARBA00022989"/>
    </source>
</evidence>
<dbReference type="PANTHER" id="PTHR24074">
    <property type="entry name" value="CO-CHAPERONE PROTEIN DJLA"/>
    <property type="match status" value="1"/>
</dbReference>
<evidence type="ECO:0000256" key="6">
    <source>
        <dbReference type="ARBA" id="ARBA00023186"/>
    </source>
</evidence>
<dbReference type="InterPro" id="IPR023749">
    <property type="entry name" value="DjlA"/>
</dbReference>
<feature type="topological domain" description="Periplasmic" evidence="7">
    <location>
        <begin position="1"/>
        <end position="5"/>
    </location>
</feature>
<dbReference type="SMART" id="SM00271">
    <property type="entry name" value="DnaJ"/>
    <property type="match status" value="1"/>
</dbReference>
<dbReference type="InterPro" id="IPR036869">
    <property type="entry name" value="J_dom_sf"/>
</dbReference>
<dbReference type="InterPro" id="IPR050817">
    <property type="entry name" value="DjlA_DnaK_co-chaperone"/>
</dbReference>
<keyword evidence="6 7" id="KW-0143">Chaperone</keyword>
<dbReference type="Gene3D" id="1.10.3680.10">
    <property type="entry name" value="TerB-like"/>
    <property type="match status" value="1"/>
</dbReference>
<name>A0A432YR93_9GAMM</name>
<dbReference type="GO" id="GO:0051087">
    <property type="term" value="F:protein-folding chaperone binding"/>
    <property type="evidence" value="ECO:0007669"/>
    <property type="project" value="InterPro"/>
</dbReference>
<dbReference type="CDD" id="cd07316">
    <property type="entry name" value="terB_like_DjlA"/>
    <property type="match status" value="1"/>
</dbReference>
<dbReference type="InterPro" id="IPR029024">
    <property type="entry name" value="TerB-like"/>
</dbReference>
<dbReference type="Pfam" id="PF00226">
    <property type="entry name" value="DnaJ"/>
    <property type="match status" value="1"/>
</dbReference>
<organism evidence="9 10">
    <name type="scientific">Idiomarina piscisalsi</name>
    <dbReference type="NCBI Taxonomy" id="1096243"/>
    <lineage>
        <taxon>Bacteria</taxon>
        <taxon>Pseudomonadati</taxon>
        <taxon>Pseudomonadota</taxon>
        <taxon>Gammaproteobacteria</taxon>
        <taxon>Alteromonadales</taxon>
        <taxon>Idiomarinaceae</taxon>
        <taxon>Idiomarina</taxon>
    </lineage>
</organism>
<dbReference type="EMBL" id="PIQA01000006">
    <property type="protein sequence ID" value="RUO64160.1"/>
    <property type="molecule type" value="Genomic_DNA"/>
</dbReference>
<keyword evidence="3 7" id="KW-0812">Transmembrane</keyword>
<evidence type="ECO:0000256" key="3">
    <source>
        <dbReference type="ARBA" id="ARBA00022692"/>
    </source>
</evidence>
<feature type="domain" description="J" evidence="8">
    <location>
        <begin position="212"/>
        <end position="278"/>
    </location>
</feature>
<comment type="function">
    <text evidence="7">Regulatory DnaK co-chaperone. Direct interaction between DnaK and DjlA is needed for the induction of the wcaABCDE operon, involved in the synthesis of a colanic acid polysaccharide capsule, possibly through activation of the RcsB/RcsC phosphotransfer signaling pathway. The colanic acid capsule may help the bacterium survive conditions outside the host.</text>
</comment>
<accession>A0A432YR93</accession>
<comment type="subunit">
    <text evidence="7">Homodimer.</text>
</comment>
<comment type="subcellular location">
    <subcellularLocation>
        <location evidence="7">Cell inner membrane</location>
        <topology evidence="7">Single-pass type III membrane protein</topology>
    </subcellularLocation>
</comment>
<dbReference type="AlphaFoldDB" id="A0A432YR93"/>
<dbReference type="InterPro" id="IPR007791">
    <property type="entry name" value="DjlA_N"/>
</dbReference>
<evidence type="ECO:0000313" key="9">
    <source>
        <dbReference type="EMBL" id="RUO64160.1"/>
    </source>
</evidence>
<keyword evidence="1 7" id="KW-1003">Cell membrane</keyword>
<keyword evidence="2 7" id="KW-0997">Cell inner membrane</keyword>
<dbReference type="GO" id="GO:0005886">
    <property type="term" value="C:plasma membrane"/>
    <property type="evidence" value="ECO:0007669"/>
    <property type="project" value="UniProtKB-SubCell"/>
</dbReference>
<reference evidence="9 10" key="1">
    <citation type="journal article" date="2011" name="Front. Microbiol.">
        <title>Genomic signatures of strain selection and enhancement in Bacillus atrophaeus var. globigii, a historical biowarfare simulant.</title>
        <authorList>
            <person name="Gibbons H.S."/>
            <person name="Broomall S.M."/>
            <person name="McNew L.A."/>
            <person name="Daligault H."/>
            <person name="Chapman C."/>
            <person name="Bruce D."/>
            <person name="Karavis M."/>
            <person name="Krepps M."/>
            <person name="McGregor P.A."/>
            <person name="Hong C."/>
            <person name="Park K.H."/>
            <person name="Akmal A."/>
            <person name="Feldman A."/>
            <person name="Lin J.S."/>
            <person name="Chang W.E."/>
            <person name="Higgs B.W."/>
            <person name="Demirev P."/>
            <person name="Lindquist J."/>
            <person name="Liem A."/>
            <person name="Fochler E."/>
            <person name="Read T.D."/>
            <person name="Tapia R."/>
            <person name="Johnson S."/>
            <person name="Bishop-Lilly K.A."/>
            <person name="Detter C."/>
            <person name="Han C."/>
            <person name="Sozhamannan S."/>
            <person name="Rosenzweig C.N."/>
            <person name="Skowronski E.W."/>
        </authorList>
    </citation>
    <scope>NUCLEOTIDE SEQUENCE [LARGE SCALE GENOMIC DNA]</scope>
    <source>
        <strain evidence="9 10">TPS4-2</strain>
    </source>
</reference>
<comment type="domain">
    <text evidence="7">The transmembrane domain is a dimerization domain.</text>
</comment>
<evidence type="ECO:0000256" key="2">
    <source>
        <dbReference type="ARBA" id="ARBA00022519"/>
    </source>
</evidence>
<dbReference type="NCBIfam" id="NF006948">
    <property type="entry name" value="PRK09430.1"/>
    <property type="match status" value="1"/>
</dbReference>
<evidence type="ECO:0000256" key="5">
    <source>
        <dbReference type="ARBA" id="ARBA00023136"/>
    </source>
</evidence>
<dbReference type="HAMAP" id="MF_01153">
    <property type="entry name" value="DjlA"/>
    <property type="match status" value="1"/>
</dbReference>
<dbReference type="PROSITE" id="PS50076">
    <property type="entry name" value="DNAJ_2"/>
    <property type="match status" value="1"/>
</dbReference>
<feature type="topological domain" description="Cytoplasmic" evidence="7">
    <location>
        <begin position="30"/>
        <end position="278"/>
    </location>
</feature>
<keyword evidence="5 7" id="KW-0472">Membrane</keyword>
<dbReference type="RefSeq" id="WP_126752350.1">
    <property type="nucleotide sequence ID" value="NZ_JBHUMT010000015.1"/>
</dbReference>
<comment type="caution">
    <text evidence="9">The sequence shown here is derived from an EMBL/GenBank/DDBJ whole genome shotgun (WGS) entry which is preliminary data.</text>
</comment>
<dbReference type="SUPFAM" id="SSF158682">
    <property type="entry name" value="TerB-like"/>
    <property type="match status" value="1"/>
</dbReference>
<dbReference type="CDD" id="cd06257">
    <property type="entry name" value="DnaJ"/>
    <property type="match status" value="1"/>
</dbReference>